<dbReference type="AlphaFoldDB" id="A0A9N9YMA8"/>
<protein>
    <submittedName>
        <fullName evidence="1">Uncharacterized protein</fullName>
    </submittedName>
</protein>
<organism evidence="1 2">
    <name type="scientific">Clonostachys rhizophaga</name>
    <dbReference type="NCBI Taxonomy" id="160324"/>
    <lineage>
        <taxon>Eukaryota</taxon>
        <taxon>Fungi</taxon>
        <taxon>Dikarya</taxon>
        <taxon>Ascomycota</taxon>
        <taxon>Pezizomycotina</taxon>
        <taxon>Sordariomycetes</taxon>
        <taxon>Hypocreomycetidae</taxon>
        <taxon>Hypocreales</taxon>
        <taxon>Bionectriaceae</taxon>
        <taxon>Clonostachys</taxon>
    </lineage>
</organism>
<sequence length="183" mass="20178">MTAATVIAMPSIPGIQSPFTVGDMDMSNTTYNGLPRIHSDTSVSHDHVKKLETIIAQYNLREKLGIHLLHNHEDIPNGQINLETKLKTIPVQDGQAMESAAEVEVGKYGTIVLPKSMVDAAELAATRWPNTSQPYGPDAKPVPGTHWAKVKVRTEETHRVFVDQVENENQLLDKLVRPGVIEV</sequence>
<dbReference type="OrthoDB" id="2322999at2759"/>
<accession>A0A9N9YMA8</accession>
<dbReference type="EMBL" id="CABFNQ020000692">
    <property type="protein sequence ID" value="CAH0023442.1"/>
    <property type="molecule type" value="Genomic_DNA"/>
</dbReference>
<name>A0A9N9YMA8_9HYPO</name>
<reference evidence="1" key="1">
    <citation type="submission" date="2021-10" db="EMBL/GenBank/DDBJ databases">
        <authorList>
            <person name="Piombo E."/>
        </authorList>
    </citation>
    <scope>NUCLEOTIDE SEQUENCE</scope>
</reference>
<evidence type="ECO:0000313" key="2">
    <source>
        <dbReference type="Proteomes" id="UP000696573"/>
    </source>
</evidence>
<keyword evidence="2" id="KW-1185">Reference proteome</keyword>
<proteinExistence type="predicted"/>
<gene>
    <name evidence="1" type="ORF">CRHIZ90672A_00010886</name>
</gene>
<evidence type="ECO:0000313" key="1">
    <source>
        <dbReference type="EMBL" id="CAH0023442.1"/>
    </source>
</evidence>
<dbReference type="Proteomes" id="UP000696573">
    <property type="component" value="Unassembled WGS sequence"/>
</dbReference>
<comment type="caution">
    <text evidence="1">The sequence shown here is derived from an EMBL/GenBank/DDBJ whole genome shotgun (WGS) entry which is preliminary data.</text>
</comment>